<evidence type="ECO:0000313" key="4">
    <source>
        <dbReference type="Proteomes" id="UP000182915"/>
    </source>
</evidence>
<gene>
    <name evidence="3" type="ORF">SAMN04489835_2742</name>
</gene>
<dbReference type="AlphaFoldDB" id="A0A1H6K7G5"/>
<organism evidence="3 4">
    <name type="scientific">Mycolicibacterium rutilum</name>
    <name type="common">Mycobacterium rutilum</name>
    <dbReference type="NCBI Taxonomy" id="370526"/>
    <lineage>
        <taxon>Bacteria</taxon>
        <taxon>Bacillati</taxon>
        <taxon>Actinomycetota</taxon>
        <taxon>Actinomycetes</taxon>
        <taxon>Mycobacteriales</taxon>
        <taxon>Mycobacteriaceae</taxon>
        <taxon>Mycolicibacterium</taxon>
    </lineage>
</organism>
<evidence type="ECO:0000259" key="2">
    <source>
        <dbReference type="Pfam" id="PF05305"/>
    </source>
</evidence>
<proteinExistence type="predicted"/>
<dbReference type="Pfam" id="PF05305">
    <property type="entry name" value="DUF732"/>
    <property type="match status" value="1"/>
</dbReference>
<dbReference type="InterPro" id="IPR007969">
    <property type="entry name" value="DUF732"/>
</dbReference>
<feature type="domain" description="DUF732" evidence="2">
    <location>
        <begin position="36"/>
        <end position="101"/>
    </location>
</feature>
<keyword evidence="4" id="KW-1185">Reference proteome</keyword>
<accession>A0A1H6K7G5</accession>
<keyword evidence="1" id="KW-0732">Signal</keyword>
<sequence>MRAVHASTEVNLLRYLFSTLVVAGAALALAAPAVADEADFVRKMHDQLVFLTPDEILAAGYRVCAAARSGVPASDSVVTVSDELGISVPSAGDLVSLAVVELGC</sequence>
<evidence type="ECO:0000256" key="1">
    <source>
        <dbReference type="SAM" id="SignalP"/>
    </source>
</evidence>
<name>A0A1H6K7G5_MYCRU</name>
<dbReference type="Proteomes" id="UP000182915">
    <property type="component" value="Chromosome I"/>
</dbReference>
<dbReference type="EMBL" id="LT629971">
    <property type="protein sequence ID" value="SEH67443.1"/>
    <property type="molecule type" value="Genomic_DNA"/>
</dbReference>
<protein>
    <recommendedName>
        <fullName evidence="2">DUF732 domain-containing protein</fullName>
    </recommendedName>
</protein>
<evidence type="ECO:0000313" key="3">
    <source>
        <dbReference type="EMBL" id="SEH67443.1"/>
    </source>
</evidence>
<reference evidence="4" key="1">
    <citation type="submission" date="2016-10" db="EMBL/GenBank/DDBJ databases">
        <authorList>
            <person name="Varghese N."/>
            <person name="Submissions S."/>
        </authorList>
    </citation>
    <scope>NUCLEOTIDE SEQUENCE [LARGE SCALE GENOMIC DNA]</scope>
    <source>
        <strain evidence="4">DSM 45405</strain>
    </source>
</reference>
<feature type="chain" id="PRO_5039427418" description="DUF732 domain-containing protein" evidence="1">
    <location>
        <begin position="31"/>
        <end position="104"/>
    </location>
</feature>
<feature type="signal peptide" evidence="1">
    <location>
        <begin position="1"/>
        <end position="30"/>
    </location>
</feature>
<dbReference type="STRING" id="370526.SAMN04489835_2742"/>